<keyword evidence="1" id="KW-0472">Membrane</keyword>
<sequence length="52" mass="5671">MTRKVITFEFIVPTVLAVVLGIVLSVGAVYLTNHYLGSVDQPEAYRSTASSR</sequence>
<gene>
    <name evidence="2" type="ORF">SAMN05444158_1271</name>
</gene>
<keyword evidence="1" id="KW-1133">Transmembrane helix</keyword>
<name>A0A1H1Q670_9BRAD</name>
<accession>A0A1H1Q670</accession>
<dbReference type="EMBL" id="LT629750">
    <property type="protein sequence ID" value="SDS18479.1"/>
    <property type="molecule type" value="Genomic_DNA"/>
</dbReference>
<reference evidence="3" key="1">
    <citation type="submission" date="2016-10" db="EMBL/GenBank/DDBJ databases">
        <authorList>
            <person name="Varghese N."/>
            <person name="Submissions S."/>
        </authorList>
    </citation>
    <scope>NUCLEOTIDE SEQUENCE [LARGE SCALE GENOMIC DNA]</scope>
    <source>
        <strain evidence="3">GAS369</strain>
    </source>
</reference>
<evidence type="ECO:0000313" key="3">
    <source>
        <dbReference type="Proteomes" id="UP000243904"/>
    </source>
</evidence>
<feature type="transmembrane region" description="Helical" evidence="1">
    <location>
        <begin position="7"/>
        <end position="31"/>
    </location>
</feature>
<evidence type="ECO:0000256" key="1">
    <source>
        <dbReference type="SAM" id="Phobius"/>
    </source>
</evidence>
<dbReference type="Proteomes" id="UP000243904">
    <property type="component" value="Chromosome I"/>
</dbReference>
<evidence type="ECO:0000313" key="2">
    <source>
        <dbReference type="EMBL" id="SDS18479.1"/>
    </source>
</evidence>
<keyword evidence="1" id="KW-0812">Transmembrane</keyword>
<keyword evidence="3" id="KW-1185">Reference proteome</keyword>
<protein>
    <submittedName>
        <fullName evidence="2">Uncharacterized protein</fullName>
    </submittedName>
</protein>
<organism evidence="2 3">
    <name type="scientific">Bradyrhizobium canariense</name>
    <dbReference type="NCBI Taxonomy" id="255045"/>
    <lineage>
        <taxon>Bacteria</taxon>
        <taxon>Pseudomonadati</taxon>
        <taxon>Pseudomonadota</taxon>
        <taxon>Alphaproteobacteria</taxon>
        <taxon>Hyphomicrobiales</taxon>
        <taxon>Nitrobacteraceae</taxon>
        <taxon>Bradyrhizobium</taxon>
    </lineage>
</organism>
<dbReference type="AlphaFoldDB" id="A0A1H1Q670"/>
<proteinExistence type="predicted"/>